<feature type="domain" description="Transcription regulator AsnC/Lrp ligand binding" evidence="1">
    <location>
        <begin position="7"/>
        <end position="76"/>
    </location>
</feature>
<organism evidence="2">
    <name type="scientific">Candidatus Heimdallarchaeum endolithica</name>
    <dbReference type="NCBI Taxonomy" id="2876572"/>
    <lineage>
        <taxon>Archaea</taxon>
        <taxon>Promethearchaeati</taxon>
        <taxon>Candidatus Heimdallarchaeota</taxon>
        <taxon>Candidatus Heimdallarchaeia (ex Rinke et al. 2021) (nom. nud.)</taxon>
        <taxon>Candidatus Heimdallarchaeales</taxon>
        <taxon>Candidatus Heimdallarchaeaceae</taxon>
        <taxon>Candidatus Heimdallarchaeum</taxon>
    </lineage>
</organism>
<proteinExistence type="predicted"/>
<dbReference type="AlphaFoldDB" id="A0A9Y1BPD1"/>
<reference evidence="2" key="1">
    <citation type="journal article" date="2022" name="Nat. Microbiol.">
        <title>Unique mobile elements and scalable gene flow at the prokaryote-eukaryote boundary revealed by circularized Asgard archaea genomes.</title>
        <authorList>
            <person name="Wu F."/>
            <person name="Speth D.R."/>
            <person name="Philosof A."/>
            <person name="Cremiere A."/>
            <person name="Narayanan A."/>
            <person name="Barco R.A."/>
            <person name="Connon S.A."/>
            <person name="Amend J.P."/>
            <person name="Antoshechkin I.A."/>
            <person name="Orphan V.J."/>
        </authorList>
    </citation>
    <scope>NUCLEOTIDE SEQUENCE</scope>
    <source>
        <strain evidence="2">PR6</strain>
    </source>
</reference>
<dbReference type="Pfam" id="PF01037">
    <property type="entry name" value="AsnC_trans_reg"/>
    <property type="match status" value="1"/>
</dbReference>
<sequence>MATAFILINSEIGEEKSVLEQLLGMPNVKEAHVVYGVYDLIAKIESETMDSLKKIVTDNLRVLENVRSTMTMICVEK</sequence>
<gene>
    <name evidence="2" type="ORF">K9W46_09360</name>
</gene>
<dbReference type="InterPro" id="IPR011008">
    <property type="entry name" value="Dimeric_a/b-barrel"/>
</dbReference>
<evidence type="ECO:0000313" key="2">
    <source>
        <dbReference type="EMBL" id="UJG42592.1"/>
    </source>
</evidence>
<dbReference type="Proteomes" id="UP001200513">
    <property type="component" value="Chromosome"/>
</dbReference>
<dbReference type="SUPFAM" id="SSF54909">
    <property type="entry name" value="Dimeric alpha+beta barrel"/>
    <property type="match status" value="1"/>
</dbReference>
<protein>
    <submittedName>
        <fullName evidence="2">Lrp/AsnC family transcriptional regulator</fullName>
    </submittedName>
</protein>
<name>A0A9Y1BPD1_9ARCH</name>
<accession>A0A9Y1BPD1</accession>
<dbReference type="Gene3D" id="3.30.70.920">
    <property type="match status" value="1"/>
</dbReference>
<evidence type="ECO:0000259" key="1">
    <source>
        <dbReference type="Pfam" id="PF01037"/>
    </source>
</evidence>
<dbReference type="EMBL" id="CP084167">
    <property type="protein sequence ID" value="UJG42592.1"/>
    <property type="molecule type" value="Genomic_DNA"/>
</dbReference>
<dbReference type="InterPro" id="IPR019887">
    <property type="entry name" value="Tscrpt_reg_AsnC/Lrp_C"/>
</dbReference>